<organism evidence="2 3">
    <name type="scientific">Modestobacter roseus</name>
    <dbReference type="NCBI Taxonomy" id="1181884"/>
    <lineage>
        <taxon>Bacteria</taxon>
        <taxon>Bacillati</taxon>
        <taxon>Actinomycetota</taxon>
        <taxon>Actinomycetes</taxon>
        <taxon>Geodermatophilales</taxon>
        <taxon>Geodermatophilaceae</taxon>
        <taxon>Modestobacter</taxon>
    </lineage>
</organism>
<sequence length="67" mass="6800">MGFRTGRPGIRPGMTESAPQHSSEPAEGSDPAVDQEGGRTPHASEPAEGSEAAAEDGVDPENRISGA</sequence>
<feature type="compositionally biased region" description="Low complexity" evidence="1">
    <location>
        <begin position="43"/>
        <end position="52"/>
    </location>
</feature>
<gene>
    <name evidence="2" type="ORF">JD78_03178</name>
</gene>
<reference evidence="2 3" key="1">
    <citation type="submission" date="2019-07" db="EMBL/GenBank/DDBJ databases">
        <title>R&amp;d 2014.</title>
        <authorList>
            <person name="Klenk H.-P."/>
        </authorList>
    </citation>
    <scope>NUCLEOTIDE SEQUENCE [LARGE SCALE GENOMIC DNA]</scope>
    <source>
        <strain evidence="2 3">DSM 45764</strain>
    </source>
</reference>
<evidence type="ECO:0000256" key="1">
    <source>
        <dbReference type="SAM" id="MobiDB-lite"/>
    </source>
</evidence>
<accession>A0A562IV34</accession>
<dbReference type="Proteomes" id="UP000321490">
    <property type="component" value="Unassembled WGS sequence"/>
</dbReference>
<name>A0A562IV34_9ACTN</name>
<proteinExistence type="predicted"/>
<protein>
    <submittedName>
        <fullName evidence="2">Uncharacterized protein</fullName>
    </submittedName>
</protein>
<dbReference type="EMBL" id="VLKF01000001">
    <property type="protein sequence ID" value="TWH74633.1"/>
    <property type="molecule type" value="Genomic_DNA"/>
</dbReference>
<comment type="caution">
    <text evidence="2">The sequence shown here is derived from an EMBL/GenBank/DDBJ whole genome shotgun (WGS) entry which is preliminary data.</text>
</comment>
<evidence type="ECO:0000313" key="3">
    <source>
        <dbReference type="Proteomes" id="UP000321490"/>
    </source>
</evidence>
<keyword evidence="3" id="KW-1185">Reference proteome</keyword>
<dbReference type="AlphaFoldDB" id="A0A562IV34"/>
<feature type="region of interest" description="Disordered" evidence="1">
    <location>
        <begin position="1"/>
        <end position="67"/>
    </location>
</feature>
<evidence type="ECO:0000313" key="2">
    <source>
        <dbReference type="EMBL" id="TWH74633.1"/>
    </source>
</evidence>